<sequence length="128" mass="13515">LGQGCLLGERSLGPPGRFKTYRRRWFLLAVVCLLNCSNAMVSAAGSPAADSRSRSRPGSGTSSGVWGRGRRQPRVPEQRAEAQAGRAHCPPRRAAGLQSSSARCCCCCCGGKTEWCGSPEPKPPPVSS</sequence>
<reference evidence="3" key="2">
    <citation type="submission" date="2025-08" db="UniProtKB">
        <authorList>
            <consortium name="Ensembl"/>
        </authorList>
    </citation>
    <scope>IDENTIFICATION</scope>
</reference>
<reference evidence="3" key="3">
    <citation type="submission" date="2025-09" db="UniProtKB">
        <authorList>
            <consortium name="Ensembl"/>
        </authorList>
    </citation>
    <scope>IDENTIFICATION</scope>
</reference>
<accession>A0A8C3UWZ7</accession>
<dbReference type="Proteomes" id="UP000694563">
    <property type="component" value="Chromosome W"/>
</dbReference>
<evidence type="ECO:0000256" key="2">
    <source>
        <dbReference type="SAM" id="SignalP"/>
    </source>
</evidence>
<keyword evidence="4" id="KW-1185">Reference proteome</keyword>
<feature type="signal peptide" evidence="2">
    <location>
        <begin position="1"/>
        <end position="43"/>
    </location>
</feature>
<proteinExistence type="predicted"/>
<evidence type="ECO:0000313" key="4">
    <source>
        <dbReference type="Proteomes" id="UP000694563"/>
    </source>
</evidence>
<name>A0A8C3UWZ7_CATUS</name>
<protein>
    <submittedName>
        <fullName evidence="3">Uncharacterized protein</fullName>
    </submittedName>
</protein>
<evidence type="ECO:0000313" key="3">
    <source>
        <dbReference type="Ensembl" id="ENSCUSP00005019359.1"/>
    </source>
</evidence>
<feature type="compositionally biased region" description="Low complexity" evidence="1">
    <location>
        <begin position="46"/>
        <end position="64"/>
    </location>
</feature>
<feature type="chain" id="PRO_5034505064" evidence="2">
    <location>
        <begin position="44"/>
        <end position="128"/>
    </location>
</feature>
<reference evidence="3" key="1">
    <citation type="submission" date="2020-10" db="EMBL/GenBank/DDBJ databases">
        <title>Catharus ustulatus (Swainson's thrush) genome, bCatUst1, primary haplotype v2.</title>
        <authorList>
            <person name="Delmore K."/>
            <person name="Vafadar M."/>
            <person name="Formenti G."/>
            <person name="Chow W."/>
            <person name="Pelan S."/>
            <person name="Howe K."/>
            <person name="Rhie A."/>
            <person name="Mountcastle J."/>
            <person name="Haase B."/>
            <person name="Fedrigo O."/>
            <person name="Jarvis E.D."/>
        </authorList>
    </citation>
    <scope>NUCLEOTIDE SEQUENCE [LARGE SCALE GENOMIC DNA]</scope>
</reference>
<dbReference type="Ensembl" id="ENSCUST00005020092.1">
    <property type="protein sequence ID" value="ENSCUSP00005019359.1"/>
    <property type="gene ID" value="ENSCUSG00005012395.1"/>
</dbReference>
<keyword evidence="2" id="KW-0732">Signal</keyword>
<evidence type="ECO:0000256" key="1">
    <source>
        <dbReference type="SAM" id="MobiDB-lite"/>
    </source>
</evidence>
<organism evidence="3 4">
    <name type="scientific">Catharus ustulatus</name>
    <name type="common">Russet-backed thrush</name>
    <name type="synonym">Hylocichla ustulatus</name>
    <dbReference type="NCBI Taxonomy" id="91951"/>
    <lineage>
        <taxon>Eukaryota</taxon>
        <taxon>Metazoa</taxon>
        <taxon>Chordata</taxon>
        <taxon>Craniata</taxon>
        <taxon>Vertebrata</taxon>
        <taxon>Euteleostomi</taxon>
        <taxon>Archelosauria</taxon>
        <taxon>Archosauria</taxon>
        <taxon>Dinosauria</taxon>
        <taxon>Saurischia</taxon>
        <taxon>Theropoda</taxon>
        <taxon>Coelurosauria</taxon>
        <taxon>Aves</taxon>
        <taxon>Neognathae</taxon>
        <taxon>Neoaves</taxon>
        <taxon>Telluraves</taxon>
        <taxon>Australaves</taxon>
        <taxon>Passeriformes</taxon>
        <taxon>Turdidae</taxon>
        <taxon>Catharus</taxon>
    </lineage>
</organism>
<dbReference type="AlphaFoldDB" id="A0A8C3UWZ7"/>
<feature type="region of interest" description="Disordered" evidence="1">
    <location>
        <begin position="46"/>
        <end position="101"/>
    </location>
</feature>